<dbReference type="SMART" id="SM00133">
    <property type="entry name" value="S_TK_X"/>
    <property type="match status" value="1"/>
</dbReference>
<keyword evidence="3" id="KW-0547">Nucleotide-binding</keyword>
<dbReference type="InterPro" id="IPR011009">
    <property type="entry name" value="Kinase-like_dom_sf"/>
</dbReference>
<gene>
    <name evidence="7" type="ORF">FWK35_00035495</name>
</gene>
<dbReference type="OrthoDB" id="63267at2759"/>
<keyword evidence="2" id="KW-0808">Transferase</keyword>
<dbReference type="AlphaFoldDB" id="A0A6G0XMU5"/>
<dbReference type="PANTHER" id="PTHR24351">
    <property type="entry name" value="RIBOSOMAL PROTEIN S6 KINASE"/>
    <property type="match status" value="1"/>
</dbReference>
<evidence type="ECO:0000313" key="8">
    <source>
        <dbReference type="Proteomes" id="UP000478052"/>
    </source>
</evidence>
<accession>A0A6G0XMU5</accession>
<evidence type="ECO:0000256" key="3">
    <source>
        <dbReference type="ARBA" id="ARBA00022741"/>
    </source>
</evidence>
<name>A0A6G0XMU5_APHCR</name>
<keyword evidence="4 7" id="KW-0418">Kinase</keyword>
<dbReference type="Pfam" id="PF00433">
    <property type="entry name" value="Pkinase_C"/>
    <property type="match status" value="1"/>
</dbReference>
<dbReference type="PROSITE" id="PS51285">
    <property type="entry name" value="AGC_KINASE_CTER"/>
    <property type="match status" value="1"/>
</dbReference>
<dbReference type="Proteomes" id="UP000478052">
    <property type="component" value="Unassembled WGS sequence"/>
</dbReference>
<feature type="non-terminal residue" evidence="7">
    <location>
        <position position="1"/>
    </location>
</feature>
<keyword evidence="5" id="KW-0067">ATP-binding</keyword>
<feature type="domain" description="AGC-kinase C-terminal" evidence="6">
    <location>
        <begin position="55"/>
        <end position="127"/>
    </location>
</feature>
<evidence type="ECO:0000256" key="4">
    <source>
        <dbReference type="ARBA" id="ARBA00022777"/>
    </source>
</evidence>
<evidence type="ECO:0000313" key="7">
    <source>
        <dbReference type="EMBL" id="KAF0741790.1"/>
    </source>
</evidence>
<dbReference type="GO" id="GO:0005524">
    <property type="term" value="F:ATP binding"/>
    <property type="evidence" value="ECO:0007669"/>
    <property type="project" value="UniProtKB-KW"/>
</dbReference>
<dbReference type="Gene3D" id="1.10.510.10">
    <property type="entry name" value="Transferase(Phosphotransferase) domain 1"/>
    <property type="match status" value="1"/>
</dbReference>
<keyword evidence="8" id="KW-1185">Reference proteome</keyword>
<dbReference type="Gene3D" id="3.30.200.20">
    <property type="entry name" value="Phosphorylase Kinase, domain 1"/>
    <property type="match status" value="1"/>
</dbReference>
<comment type="caution">
    <text evidence="7">The sequence shown here is derived from an EMBL/GenBank/DDBJ whole genome shotgun (WGS) entry which is preliminary data.</text>
</comment>
<dbReference type="SUPFAM" id="SSF56112">
    <property type="entry name" value="Protein kinase-like (PK-like)"/>
    <property type="match status" value="1"/>
</dbReference>
<reference evidence="7 8" key="1">
    <citation type="submission" date="2019-08" db="EMBL/GenBank/DDBJ databases">
        <title>Whole genome of Aphis craccivora.</title>
        <authorList>
            <person name="Voronova N.V."/>
            <person name="Shulinski R.S."/>
            <person name="Bandarenka Y.V."/>
            <person name="Zhorov D.G."/>
            <person name="Warner D."/>
        </authorList>
    </citation>
    <scope>NUCLEOTIDE SEQUENCE [LARGE SCALE GENOMIC DNA]</scope>
    <source>
        <strain evidence="7">180601</strain>
        <tissue evidence="7">Whole Body</tissue>
    </source>
</reference>
<sequence>EDNIQNILNRDLEIPLYVSIEASDLLSKLLERQISSRLGSGLNESEEIKDHCFFQQIDWKEIINRTCKAPYIPLLNGEDDTTQFHSMYTEQLPVDSPVAESCMQQNKDEFNFDGFTYVDPLLIDNLGGSPSLDYTFNTNQEVKTNNSSSPSLYYNVTSSNSIPDYQPRIVQANHRGIDQSTLFDACPQTFNNNSSNTLHALTSINSCNILNQNENEMMEVASTSSIPP</sequence>
<dbReference type="InterPro" id="IPR017892">
    <property type="entry name" value="Pkinase_C"/>
</dbReference>
<proteinExistence type="predicted"/>
<evidence type="ECO:0000256" key="2">
    <source>
        <dbReference type="ARBA" id="ARBA00022679"/>
    </source>
</evidence>
<dbReference type="GO" id="GO:0004674">
    <property type="term" value="F:protein serine/threonine kinase activity"/>
    <property type="evidence" value="ECO:0007669"/>
    <property type="project" value="UniProtKB-KW"/>
</dbReference>
<keyword evidence="1" id="KW-0723">Serine/threonine-protein kinase</keyword>
<organism evidence="7 8">
    <name type="scientific">Aphis craccivora</name>
    <name type="common">Cowpea aphid</name>
    <dbReference type="NCBI Taxonomy" id="307492"/>
    <lineage>
        <taxon>Eukaryota</taxon>
        <taxon>Metazoa</taxon>
        <taxon>Ecdysozoa</taxon>
        <taxon>Arthropoda</taxon>
        <taxon>Hexapoda</taxon>
        <taxon>Insecta</taxon>
        <taxon>Pterygota</taxon>
        <taxon>Neoptera</taxon>
        <taxon>Paraneoptera</taxon>
        <taxon>Hemiptera</taxon>
        <taxon>Sternorrhyncha</taxon>
        <taxon>Aphidomorpha</taxon>
        <taxon>Aphidoidea</taxon>
        <taxon>Aphididae</taxon>
        <taxon>Aphidini</taxon>
        <taxon>Aphis</taxon>
        <taxon>Aphis</taxon>
    </lineage>
</organism>
<protein>
    <submittedName>
        <fullName evidence="7">Ribosomal protein S6 kinase beta-2-like</fullName>
    </submittedName>
</protein>
<dbReference type="InterPro" id="IPR000961">
    <property type="entry name" value="AGC-kinase_C"/>
</dbReference>
<evidence type="ECO:0000259" key="6">
    <source>
        <dbReference type="PROSITE" id="PS51285"/>
    </source>
</evidence>
<dbReference type="EMBL" id="VUJU01007693">
    <property type="protein sequence ID" value="KAF0741790.1"/>
    <property type="molecule type" value="Genomic_DNA"/>
</dbReference>
<evidence type="ECO:0000256" key="5">
    <source>
        <dbReference type="ARBA" id="ARBA00022840"/>
    </source>
</evidence>
<evidence type="ECO:0000256" key="1">
    <source>
        <dbReference type="ARBA" id="ARBA00022527"/>
    </source>
</evidence>